<feature type="non-terminal residue" evidence="1">
    <location>
        <position position="1"/>
    </location>
</feature>
<evidence type="ECO:0000313" key="2">
    <source>
        <dbReference type="Proteomes" id="UP001634394"/>
    </source>
</evidence>
<reference evidence="1 2" key="1">
    <citation type="submission" date="2024-11" db="EMBL/GenBank/DDBJ databases">
        <title>Chromosome-level genome assembly of the freshwater bivalve Anodonta woodiana.</title>
        <authorList>
            <person name="Chen X."/>
        </authorList>
    </citation>
    <scope>NUCLEOTIDE SEQUENCE [LARGE SCALE GENOMIC DNA]</scope>
    <source>
        <strain evidence="1">MN2024</strain>
        <tissue evidence="1">Gills</tissue>
    </source>
</reference>
<dbReference type="EMBL" id="JBJQND010000005">
    <property type="protein sequence ID" value="KAL3877313.1"/>
    <property type="molecule type" value="Genomic_DNA"/>
</dbReference>
<protein>
    <submittedName>
        <fullName evidence="1">Uncharacterized protein</fullName>
    </submittedName>
</protein>
<name>A0ABD3WWZ9_SINWO</name>
<sequence>WVDCLGVSLGKGMEVLYPQHDLAMLVLNQPKLPTNQPTNQPTNVRDESTVADRWCWTL</sequence>
<organism evidence="1 2">
    <name type="scientific">Sinanodonta woodiana</name>
    <name type="common">Chinese pond mussel</name>
    <name type="synonym">Anodonta woodiana</name>
    <dbReference type="NCBI Taxonomy" id="1069815"/>
    <lineage>
        <taxon>Eukaryota</taxon>
        <taxon>Metazoa</taxon>
        <taxon>Spiralia</taxon>
        <taxon>Lophotrochozoa</taxon>
        <taxon>Mollusca</taxon>
        <taxon>Bivalvia</taxon>
        <taxon>Autobranchia</taxon>
        <taxon>Heteroconchia</taxon>
        <taxon>Palaeoheterodonta</taxon>
        <taxon>Unionida</taxon>
        <taxon>Unionoidea</taxon>
        <taxon>Unionidae</taxon>
        <taxon>Unioninae</taxon>
        <taxon>Sinanodonta</taxon>
    </lineage>
</organism>
<comment type="caution">
    <text evidence="1">The sequence shown here is derived from an EMBL/GenBank/DDBJ whole genome shotgun (WGS) entry which is preliminary data.</text>
</comment>
<keyword evidence="2" id="KW-1185">Reference proteome</keyword>
<gene>
    <name evidence="1" type="ORF">ACJMK2_035043</name>
</gene>
<feature type="non-terminal residue" evidence="1">
    <location>
        <position position="58"/>
    </location>
</feature>
<proteinExistence type="predicted"/>
<accession>A0ABD3WWZ9</accession>
<evidence type="ECO:0000313" key="1">
    <source>
        <dbReference type="EMBL" id="KAL3877313.1"/>
    </source>
</evidence>
<dbReference type="Proteomes" id="UP001634394">
    <property type="component" value="Unassembled WGS sequence"/>
</dbReference>
<dbReference type="AlphaFoldDB" id="A0ABD3WWZ9"/>